<reference evidence="2 3" key="1">
    <citation type="submission" date="2019-03" db="EMBL/GenBank/DDBJ databases">
        <title>The genome sequence of a newly discovered highly antifungal drug resistant Aspergillus species, Aspergillus tanneri NIH 1004.</title>
        <authorList>
            <person name="Mounaud S."/>
            <person name="Singh I."/>
            <person name="Joardar V."/>
            <person name="Pakala S."/>
            <person name="Pakala S."/>
            <person name="Venepally P."/>
            <person name="Hoover J."/>
            <person name="Nierman W."/>
            <person name="Chung J."/>
            <person name="Losada L."/>
        </authorList>
    </citation>
    <scope>NUCLEOTIDE SEQUENCE [LARGE SCALE GENOMIC DNA]</scope>
    <source>
        <strain evidence="2 3">NIH1004</strain>
    </source>
</reference>
<gene>
    <name evidence="2" type="ORF">EYZ11_011930</name>
</gene>
<protein>
    <submittedName>
        <fullName evidence="2">Uncharacterized protein</fullName>
    </submittedName>
</protein>
<organism evidence="2 3">
    <name type="scientific">Aspergillus tanneri</name>
    <dbReference type="NCBI Taxonomy" id="1220188"/>
    <lineage>
        <taxon>Eukaryota</taxon>
        <taxon>Fungi</taxon>
        <taxon>Dikarya</taxon>
        <taxon>Ascomycota</taxon>
        <taxon>Pezizomycotina</taxon>
        <taxon>Eurotiomycetes</taxon>
        <taxon>Eurotiomycetidae</taxon>
        <taxon>Eurotiales</taxon>
        <taxon>Aspergillaceae</taxon>
        <taxon>Aspergillus</taxon>
        <taxon>Aspergillus subgen. Circumdati</taxon>
    </lineage>
</organism>
<dbReference type="AlphaFoldDB" id="A0A4S3J3N4"/>
<evidence type="ECO:0000313" key="2">
    <source>
        <dbReference type="EMBL" id="THC88627.1"/>
    </source>
</evidence>
<proteinExistence type="predicted"/>
<evidence type="ECO:0000313" key="3">
    <source>
        <dbReference type="Proteomes" id="UP000308092"/>
    </source>
</evidence>
<feature type="region of interest" description="Disordered" evidence="1">
    <location>
        <begin position="39"/>
        <end position="58"/>
    </location>
</feature>
<sequence length="58" mass="6386">MLTTMKILQSSHYVKKPAGGTIRQCPKYKFIPAGSIRQKKNLPSWATKGNGVDPDPSN</sequence>
<evidence type="ECO:0000256" key="1">
    <source>
        <dbReference type="SAM" id="MobiDB-lite"/>
    </source>
</evidence>
<keyword evidence="3" id="KW-1185">Reference proteome</keyword>
<dbReference type="VEuPathDB" id="FungiDB:EYZ11_011930"/>
<dbReference type="EMBL" id="SOSA01000800">
    <property type="protein sequence ID" value="THC88627.1"/>
    <property type="molecule type" value="Genomic_DNA"/>
</dbReference>
<name>A0A4S3J3N4_9EURO</name>
<dbReference type="Proteomes" id="UP000308092">
    <property type="component" value="Unassembled WGS sequence"/>
</dbReference>
<accession>A0A4S3J3N4</accession>
<comment type="caution">
    <text evidence="2">The sequence shown here is derived from an EMBL/GenBank/DDBJ whole genome shotgun (WGS) entry which is preliminary data.</text>
</comment>